<keyword evidence="4" id="KW-1185">Reference proteome</keyword>
<dbReference type="InterPro" id="IPR013087">
    <property type="entry name" value="Znf_C2H2_type"/>
</dbReference>
<proteinExistence type="predicted"/>
<evidence type="ECO:0000256" key="1">
    <source>
        <dbReference type="SAM" id="MobiDB-lite"/>
    </source>
</evidence>
<feature type="domain" description="C2H2-type" evidence="2">
    <location>
        <begin position="111"/>
        <end position="134"/>
    </location>
</feature>
<feature type="region of interest" description="Disordered" evidence="1">
    <location>
        <begin position="44"/>
        <end position="103"/>
    </location>
</feature>
<dbReference type="Proteomes" id="UP001432027">
    <property type="component" value="Unassembled WGS sequence"/>
</dbReference>
<dbReference type="SMART" id="SM00355">
    <property type="entry name" value="ZnF_C2H2"/>
    <property type="match status" value="2"/>
</dbReference>
<gene>
    <name evidence="3" type="ORF">PENTCL1PPCAC_8268</name>
</gene>
<feature type="compositionally biased region" description="Basic and acidic residues" evidence="1">
    <location>
        <begin position="67"/>
        <end position="103"/>
    </location>
</feature>
<organism evidence="3 4">
    <name type="scientific">Pristionchus entomophagus</name>
    <dbReference type="NCBI Taxonomy" id="358040"/>
    <lineage>
        <taxon>Eukaryota</taxon>
        <taxon>Metazoa</taxon>
        <taxon>Ecdysozoa</taxon>
        <taxon>Nematoda</taxon>
        <taxon>Chromadorea</taxon>
        <taxon>Rhabditida</taxon>
        <taxon>Rhabditina</taxon>
        <taxon>Diplogasteromorpha</taxon>
        <taxon>Diplogasteroidea</taxon>
        <taxon>Neodiplogasteridae</taxon>
        <taxon>Pristionchus</taxon>
    </lineage>
</organism>
<accession>A0AAV5SVK2</accession>
<sequence length="252" mass="28462">IIGEGNREAASDNLINEGKNESIVHSSDDKKDYYDIIDVVKRRRSSGGVTKAPKYMESFDSDEDSESEVKKLKSDFEKKDADKMASSHKREAKSTTGDKDRKVTKLNGSELECPECDYHTRNVSTWLSHLRLKHSTTPALSGLALRCDCGNESLSEEHSRMCTIANVTILQKRDGPIRRLTDLKKPTVMCVLCEALPKTPRGYTRHLRIYHKSTLIVNGIYLVCDCGCEVRNEQDNVHADGCDKRQFTLHKL</sequence>
<dbReference type="AlphaFoldDB" id="A0AAV5SVK2"/>
<protein>
    <recommendedName>
        <fullName evidence="2">C2H2-type domain-containing protein</fullName>
    </recommendedName>
</protein>
<evidence type="ECO:0000313" key="4">
    <source>
        <dbReference type="Proteomes" id="UP001432027"/>
    </source>
</evidence>
<feature type="non-terminal residue" evidence="3">
    <location>
        <position position="1"/>
    </location>
</feature>
<name>A0AAV5SVK2_9BILA</name>
<feature type="domain" description="C2H2-type" evidence="2">
    <location>
        <begin position="188"/>
        <end position="211"/>
    </location>
</feature>
<evidence type="ECO:0000259" key="2">
    <source>
        <dbReference type="SMART" id="SM00355"/>
    </source>
</evidence>
<comment type="caution">
    <text evidence="3">The sequence shown here is derived from an EMBL/GenBank/DDBJ whole genome shotgun (WGS) entry which is preliminary data.</text>
</comment>
<evidence type="ECO:0000313" key="3">
    <source>
        <dbReference type="EMBL" id="GMS86093.1"/>
    </source>
</evidence>
<dbReference type="EMBL" id="BTSX01000002">
    <property type="protein sequence ID" value="GMS86093.1"/>
    <property type="molecule type" value="Genomic_DNA"/>
</dbReference>
<reference evidence="3" key="1">
    <citation type="submission" date="2023-10" db="EMBL/GenBank/DDBJ databases">
        <title>Genome assembly of Pristionchus species.</title>
        <authorList>
            <person name="Yoshida K."/>
            <person name="Sommer R.J."/>
        </authorList>
    </citation>
    <scope>NUCLEOTIDE SEQUENCE</scope>
    <source>
        <strain evidence="3">RS0144</strain>
    </source>
</reference>